<dbReference type="Proteomes" id="UP000814033">
    <property type="component" value="Unassembled WGS sequence"/>
</dbReference>
<name>A0ACB8S6X3_9AGAM</name>
<keyword evidence="2" id="KW-1185">Reference proteome</keyword>
<evidence type="ECO:0000313" key="1">
    <source>
        <dbReference type="EMBL" id="KAI0051873.1"/>
    </source>
</evidence>
<gene>
    <name evidence="1" type="ORF">FA95DRAFT_1484493</name>
</gene>
<reference evidence="1" key="2">
    <citation type="journal article" date="2022" name="New Phytol.">
        <title>Evolutionary transition to the ectomycorrhizal habit in the genomes of a hyperdiverse lineage of mushroom-forming fungi.</title>
        <authorList>
            <person name="Looney B."/>
            <person name="Miyauchi S."/>
            <person name="Morin E."/>
            <person name="Drula E."/>
            <person name="Courty P.E."/>
            <person name="Kohler A."/>
            <person name="Kuo A."/>
            <person name="LaButti K."/>
            <person name="Pangilinan J."/>
            <person name="Lipzen A."/>
            <person name="Riley R."/>
            <person name="Andreopoulos W."/>
            <person name="He G."/>
            <person name="Johnson J."/>
            <person name="Nolan M."/>
            <person name="Tritt A."/>
            <person name="Barry K.W."/>
            <person name="Grigoriev I.V."/>
            <person name="Nagy L.G."/>
            <person name="Hibbett D."/>
            <person name="Henrissat B."/>
            <person name="Matheny P.B."/>
            <person name="Labbe J."/>
            <person name="Martin F.M."/>
        </authorList>
    </citation>
    <scope>NUCLEOTIDE SEQUENCE</scope>
    <source>
        <strain evidence="1">FP105234-sp</strain>
    </source>
</reference>
<comment type="caution">
    <text evidence="1">The sequence shown here is derived from an EMBL/GenBank/DDBJ whole genome shotgun (WGS) entry which is preliminary data.</text>
</comment>
<reference evidence="1" key="1">
    <citation type="submission" date="2021-02" db="EMBL/GenBank/DDBJ databases">
        <authorList>
            <consortium name="DOE Joint Genome Institute"/>
            <person name="Ahrendt S."/>
            <person name="Looney B.P."/>
            <person name="Miyauchi S."/>
            <person name="Morin E."/>
            <person name="Drula E."/>
            <person name="Courty P.E."/>
            <person name="Chicoki N."/>
            <person name="Fauchery L."/>
            <person name="Kohler A."/>
            <person name="Kuo A."/>
            <person name="Labutti K."/>
            <person name="Pangilinan J."/>
            <person name="Lipzen A."/>
            <person name="Riley R."/>
            <person name="Andreopoulos W."/>
            <person name="He G."/>
            <person name="Johnson J."/>
            <person name="Barry K.W."/>
            <person name="Grigoriev I.V."/>
            <person name="Nagy L."/>
            <person name="Hibbett D."/>
            <person name="Henrissat B."/>
            <person name="Matheny P.B."/>
            <person name="Labbe J."/>
            <person name="Martin F."/>
        </authorList>
    </citation>
    <scope>NUCLEOTIDE SEQUENCE</scope>
    <source>
        <strain evidence="1">FP105234-sp</strain>
    </source>
</reference>
<dbReference type="EMBL" id="MU275849">
    <property type="protein sequence ID" value="KAI0051873.1"/>
    <property type="molecule type" value="Genomic_DNA"/>
</dbReference>
<accession>A0ACB8S6X3</accession>
<protein>
    <submittedName>
        <fullName evidence="1">Glycoside hydrolase family 55 protein</fullName>
    </submittedName>
</protein>
<sequence>MLLELFVVLYSLVTVSGLGSQCTAPLGGGTAAAGDPYWQQTIAHQGTSAFGPGGYQAFRNVKDFGAKGDGVTDDTAAINAAISSGGRCGSGCGASIRTTPATVFFPQGRAHPYAWTYLVSTPVIAYYYTELVGDAKRPPTIRANSNFAGIAVIDANPYGSGGDNWYVNQNNFYRSVRNFVIDLTQVPASASATGFHWQVSQATSLYNIVVNMATSSGNNHQGMFMENGSGGFMGDLVFNGGKFGIWVGNQQFTVRNITVNNANTAIYGLWNWGWTFQGVTINNCQVGFDLSTGSPTGSPQGVEGEAIIDAVITNTPIFVRSSASSNGKLDGSLVLNNIKLNNVPTAVGIVGGATVLAGGTTTINSWAQGNTYTGTTAGGRYLQGNINNIPKASSLLDSSGRIFGKTRPTYANYAASQFVSVKSQGARGDGNTDDTAALQAVFNNYAGCKIIYFDSGTYIVSSTLTIPAGSQVVGEAWAAIMGSGSNFSNQNSPQVVIRVGTSGSSGVAEISGLLFTTRAPANGAIVVEWNVHDPSGQPGAAGMWDTLLRLGGAAGTNIQSGQCAYTNTNTGNNCYAAFLGLHITSGASAYLEGTWVWLADHDVDGGGGQITAYSGRGILSESQGPVWMIGTGKILHHVLYQYNIAGASNHYMGLIQTETPYFQPNPAPPNPFSSTTAYHDPTIGGKQAAWALNVQSSSNILVYGAGLYSFFQNYATACVNSTSCQSQIINIDSTSSVSIYSLSTVGTQYQISVNGNGVVSSSANANGFAQTLTSWTRS</sequence>
<keyword evidence="1" id="KW-0378">Hydrolase</keyword>
<organism evidence="1 2">
    <name type="scientific">Auriscalpium vulgare</name>
    <dbReference type="NCBI Taxonomy" id="40419"/>
    <lineage>
        <taxon>Eukaryota</taxon>
        <taxon>Fungi</taxon>
        <taxon>Dikarya</taxon>
        <taxon>Basidiomycota</taxon>
        <taxon>Agaricomycotina</taxon>
        <taxon>Agaricomycetes</taxon>
        <taxon>Russulales</taxon>
        <taxon>Auriscalpiaceae</taxon>
        <taxon>Auriscalpium</taxon>
    </lineage>
</organism>
<evidence type="ECO:0000313" key="2">
    <source>
        <dbReference type="Proteomes" id="UP000814033"/>
    </source>
</evidence>
<proteinExistence type="predicted"/>